<dbReference type="PROSITE" id="PS50893">
    <property type="entry name" value="ABC_TRANSPORTER_2"/>
    <property type="match status" value="1"/>
</dbReference>
<protein>
    <submittedName>
        <fullName evidence="4">Sugar ABC transporter ATP-binding protein</fullName>
    </submittedName>
</protein>
<accession>A0A4V0Z020</accession>
<dbReference type="Pfam" id="PF00005">
    <property type="entry name" value="ABC_tran"/>
    <property type="match status" value="1"/>
</dbReference>
<organism evidence="4 5">
    <name type="scientific">Ktedonosporobacter rubrisoli</name>
    <dbReference type="NCBI Taxonomy" id="2509675"/>
    <lineage>
        <taxon>Bacteria</taxon>
        <taxon>Bacillati</taxon>
        <taxon>Chloroflexota</taxon>
        <taxon>Ktedonobacteria</taxon>
        <taxon>Ktedonobacterales</taxon>
        <taxon>Ktedonosporobacteraceae</taxon>
        <taxon>Ktedonosporobacter</taxon>
    </lineage>
</organism>
<dbReference type="RefSeq" id="WP_129892752.1">
    <property type="nucleotide sequence ID" value="NZ_CP035758.1"/>
</dbReference>
<evidence type="ECO:0000313" key="5">
    <source>
        <dbReference type="Proteomes" id="UP000290365"/>
    </source>
</evidence>
<dbReference type="SUPFAM" id="SSF52540">
    <property type="entry name" value="P-loop containing nucleoside triphosphate hydrolases"/>
    <property type="match status" value="1"/>
</dbReference>
<dbReference type="SMART" id="SM00382">
    <property type="entry name" value="AAA"/>
    <property type="match status" value="1"/>
</dbReference>
<feature type="domain" description="ABC transporter" evidence="3">
    <location>
        <begin position="8"/>
        <end position="249"/>
    </location>
</feature>
<evidence type="ECO:0000313" key="4">
    <source>
        <dbReference type="EMBL" id="QBD81691.1"/>
    </source>
</evidence>
<dbReference type="GO" id="GO:0016887">
    <property type="term" value="F:ATP hydrolysis activity"/>
    <property type="evidence" value="ECO:0007669"/>
    <property type="project" value="InterPro"/>
</dbReference>
<dbReference type="InterPro" id="IPR003593">
    <property type="entry name" value="AAA+_ATPase"/>
</dbReference>
<dbReference type="InterPro" id="IPR027417">
    <property type="entry name" value="P-loop_NTPase"/>
</dbReference>
<dbReference type="Gene3D" id="3.40.50.300">
    <property type="entry name" value="P-loop containing nucleotide triphosphate hydrolases"/>
    <property type="match status" value="1"/>
</dbReference>
<dbReference type="InterPro" id="IPR017871">
    <property type="entry name" value="ABC_transporter-like_CS"/>
</dbReference>
<evidence type="ECO:0000259" key="3">
    <source>
        <dbReference type="PROSITE" id="PS50893"/>
    </source>
</evidence>
<keyword evidence="2 4" id="KW-0067">ATP-binding</keyword>
<dbReference type="Proteomes" id="UP000290365">
    <property type="component" value="Chromosome"/>
</dbReference>
<dbReference type="PANTHER" id="PTHR43790">
    <property type="entry name" value="CARBOHYDRATE TRANSPORT ATP-BINDING PROTEIN MG119-RELATED"/>
    <property type="match status" value="1"/>
</dbReference>
<gene>
    <name evidence="4" type="ORF">EPA93_39270</name>
</gene>
<dbReference type="GO" id="GO:0005524">
    <property type="term" value="F:ATP binding"/>
    <property type="evidence" value="ECO:0007669"/>
    <property type="project" value="UniProtKB-KW"/>
</dbReference>
<dbReference type="AlphaFoldDB" id="A0A4V0Z020"/>
<proteinExistence type="predicted"/>
<reference evidence="4 5" key="1">
    <citation type="submission" date="2019-01" db="EMBL/GenBank/DDBJ databases">
        <title>Ktedonosporobacter rubrisoli SCAWS-G2.</title>
        <authorList>
            <person name="Huang Y."/>
            <person name="Yan B."/>
        </authorList>
    </citation>
    <scope>NUCLEOTIDE SEQUENCE [LARGE SCALE GENOMIC DNA]</scope>
    <source>
        <strain evidence="4 5">SCAWS-G2</strain>
    </source>
</reference>
<sequence length="252" mass="27899">MSTTQPILQVKDISKHFGGLIAVDRVSLEVYPGEVVGLLGDNGAGKSTLIKLISGVHHPDGGQIVLDGHEVSFSSPLEARRQGIETIYQDLALCENLDAPANIFLGREPIRRFLGLLNVLNRAYMLTESRQVLDQLDIKIPNLRRPIRLMSGGQRQAVAIARAVYWNARLMIMDEPTAALGIPEQQKVLQLVRTLRERGVPVIIISHNLQDVFAVADRIIVMRRGRKAGERSIKATNDNEIVSMMVGAEQEE</sequence>
<keyword evidence="5" id="KW-1185">Reference proteome</keyword>
<dbReference type="KEGG" id="kbs:EPA93_39270"/>
<dbReference type="EMBL" id="CP035758">
    <property type="protein sequence ID" value="QBD81691.1"/>
    <property type="molecule type" value="Genomic_DNA"/>
</dbReference>
<keyword evidence="1" id="KW-0547">Nucleotide-binding</keyword>
<dbReference type="PROSITE" id="PS00211">
    <property type="entry name" value="ABC_TRANSPORTER_1"/>
    <property type="match status" value="1"/>
</dbReference>
<dbReference type="CDD" id="cd03216">
    <property type="entry name" value="ABC_Carb_Monos_I"/>
    <property type="match status" value="1"/>
</dbReference>
<dbReference type="PANTHER" id="PTHR43790:SF8">
    <property type="entry name" value="SUGAR ABC TRANSPORTER ATP-BINDING PROTEIN"/>
    <property type="match status" value="1"/>
</dbReference>
<evidence type="ECO:0000256" key="1">
    <source>
        <dbReference type="ARBA" id="ARBA00022741"/>
    </source>
</evidence>
<dbReference type="InterPro" id="IPR050107">
    <property type="entry name" value="ABC_carbohydrate_import_ATPase"/>
</dbReference>
<name>A0A4V0Z020_KTERU</name>
<evidence type="ECO:0000256" key="2">
    <source>
        <dbReference type="ARBA" id="ARBA00022840"/>
    </source>
</evidence>
<dbReference type="OrthoDB" id="9771863at2"/>
<dbReference type="InterPro" id="IPR003439">
    <property type="entry name" value="ABC_transporter-like_ATP-bd"/>
</dbReference>